<dbReference type="Gene3D" id="3.30.460.80">
    <property type="entry name" value="NADH:ubiquinone oxidoreductase, 30kDa subunit"/>
    <property type="match status" value="1"/>
</dbReference>
<evidence type="ECO:0000259" key="1">
    <source>
        <dbReference type="Pfam" id="PF00329"/>
    </source>
</evidence>
<dbReference type="SUPFAM" id="SSF143243">
    <property type="entry name" value="Nqo5-like"/>
    <property type="match status" value="1"/>
</dbReference>
<dbReference type="Pfam" id="PF00329">
    <property type="entry name" value="Complex1_30kDa"/>
    <property type="match status" value="1"/>
</dbReference>
<accession>A0A1T4VSK1</accession>
<dbReference type="GO" id="GO:0008137">
    <property type="term" value="F:NADH dehydrogenase (ubiquinone) activity"/>
    <property type="evidence" value="ECO:0007669"/>
    <property type="project" value="InterPro"/>
</dbReference>
<dbReference type="EMBL" id="FUYA01000002">
    <property type="protein sequence ID" value="SKA67818.1"/>
    <property type="molecule type" value="Genomic_DNA"/>
</dbReference>
<protein>
    <submittedName>
        <fullName evidence="2">Respiratory-chain NADH dehydrogenase, subunit</fullName>
    </submittedName>
</protein>
<dbReference type="InterPro" id="IPR037232">
    <property type="entry name" value="NADH_quin_OxRdtase_su_C/D-like"/>
</dbReference>
<reference evidence="2 3" key="1">
    <citation type="submission" date="2017-02" db="EMBL/GenBank/DDBJ databases">
        <authorList>
            <person name="Peterson S.W."/>
        </authorList>
    </citation>
    <scope>NUCLEOTIDE SEQUENCE [LARGE SCALE GENOMIC DNA]</scope>
    <source>
        <strain evidence="2 3">DSM 18034</strain>
    </source>
</reference>
<evidence type="ECO:0000313" key="3">
    <source>
        <dbReference type="Proteomes" id="UP000189733"/>
    </source>
</evidence>
<dbReference type="Proteomes" id="UP000189733">
    <property type="component" value="Unassembled WGS sequence"/>
</dbReference>
<keyword evidence="3" id="KW-1185">Reference proteome</keyword>
<feature type="domain" description="NADH:ubiquinone oxidoreductase 30kDa subunit" evidence="1">
    <location>
        <begin position="38"/>
        <end position="137"/>
    </location>
</feature>
<dbReference type="RefSeq" id="WP_078684197.1">
    <property type="nucleotide sequence ID" value="NZ_FUYA01000002.1"/>
</dbReference>
<sequence length="178" mass="20091">MKNNDAYIFDSILPSLELTTSTDGYGNLFVWASLPSAEMLLEAAKGLAKAGARLCAITAFNTEKFAKESDMELVYNFDLDGKVLTLSIRLTPERRVIPSLIDHFSNADWHEREFAELFDIELSGREKPKRLFLDPSIDTGIFNRLIPLSSMMNGSSTKQLWETIFAETSMPDWAKETK</sequence>
<dbReference type="InterPro" id="IPR001268">
    <property type="entry name" value="NADH_UbQ_OxRdtase_30kDa_su"/>
</dbReference>
<evidence type="ECO:0000313" key="2">
    <source>
        <dbReference type="EMBL" id="SKA67818.1"/>
    </source>
</evidence>
<dbReference type="AlphaFoldDB" id="A0A1T4VSK1"/>
<gene>
    <name evidence="2" type="ORF">SAMN02745702_00894</name>
</gene>
<dbReference type="OrthoDB" id="9803286at2"/>
<proteinExistence type="predicted"/>
<name>A0A1T4VSK1_9BACT</name>
<organism evidence="2 3">
    <name type="scientific">Desulfobaculum bizertense DSM 18034</name>
    <dbReference type="NCBI Taxonomy" id="1121442"/>
    <lineage>
        <taxon>Bacteria</taxon>
        <taxon>Pseudomonadati</taxon>
        <taxon>Thermodesulfobacteriota</taxon>
        <taxon>Desulfovibrionia</taxon>
        <taxon>Desulfovibrionales</taxon>
        <taxon>Desulfovibrionaceae</taxon>
        <taxon>Desulfobaculum</taxon>
    </lineage>
</organism>
<dbReference type="STRING" id="1121442.SAMN02745702_00894"/>